<accession>A0A9D2GW37</accession>
<comment type="caution">
    <text evidence="1">The sequence shown here is derived from an EMBL/GenBank/DDBJ whole genome shotgun (WGS) entry which is preliminary data.</text>
</comment>
<dbReference type="AlphaFoldDB" id="A0A9D2GW37"/>
<reference evidence="1" key="2">
    <citation type="submission" date="2021-04" db="EMBL/GenBank/DDBJ databases">
        <authorList>
            <person name="Gilroy R."/>
        </authorList>
    </citation>
    <scope>NUCLEOTIDE SEQUENCE</scope>
    <source>
        <strain evidence="1">ChiW4-1371</strain>
    </source>
</reference>
<protein>
    <submittedName>
        <fullName evidence="1">Uncharacterized protein</fullName>
    </submittedName>
</protein>
<proteinExistence type="predicted"/>
<name>A0A9D2GW37_9BACT</name>
<dbReference type="Proteomes" id="UP000824176">
    <property type="component" value="Unassembled WGS sequence"/>
</dbReference>
<dbReference type="EMBL" id="DXAQ01000134">
    <property type="protein sequence ID" value="HIZ90090.1"/>
    <property type="molecule type" value="Genomic_DNA"/>
</dbReference>
<organism evidence="1 2">
    <name type="scientific">Candidatus Mucispirillum faecigallinarum</name>
    <dbReference type="NCBI Taxonomy" id="2838699"/>
    <lineage>
        <taxon>Bacteria</taxon>
        <taxon>Pseudomonadati</taxon>
        <taxon>Deferribacterota</taxon>
        <taxon>Deferribacteres</taxon>
        <taxon>Deferribacterales</taxon>
        <taxon>Mucispirillaceae</taxon>
        <taxon>Mucispirillum</taxon>
    </lineage>
</organism>
<sequence>MSYIVLEESLVNEFFKFYYNKNYNPDIIQKIFNHFKPFLLTNRQIIKYFENDDIALQQALSTQIPYCDYIDIDSELYSEDFYNEMLEKSKYKVLLTKTASSLSTLDCHKICIDDKATHIYAKEFKSGNNRDSAKKHIISLIKNANKITIIDKFLYKENIITNLINWFNENRLNHEIEFILKGQKSQLSFDTVKSKFNKCGYKKVQCKLSSNSIHDRYIIIDDIISINLTSGLEYLFEKDKDFTYIISEI</sequence>
<reference evidence="1" key="1">
    <citation type="journal article" date="2021" name="PeerJ">
        <title>Extensive microbial diversity within the chicken gut microbiome revealed by metagenomics and culture.</title>
        <authorList>
            <person name="Gilroy R."/>
            <person name="Ravi A."/>
            <person name="Getino M."/>
            <person name="Pursley I."/>
            <person name="Horton D.L."/>
            <person name="Alikhan N.F."/>
            <person name="Baker D."/>
            <person name="Gharbi K."/>
            <person name="Hall N."/>
            <person name="Watson M."/>
            <person name="Adriaenssens E.M."/>
            <person name="Foster-Nyarko E."/>
            <person name="Jarju S."/>
            <person name="Secka A."/>
            <person name="Antonio M."/>
            <person name="Oren A."/>
            <person name="Chaudhuri R.R."/>
            <person name="La Ragione R."/>
            <person name="Hildebrand F."/>
            <person name="Pallen M.J."/>
        </authorList>
    </citation>
    <scope>NUCLEOTIDE SEQUENCE</scope>
    <source>
        <strain evidence="1">ChiW4-1371</strain>
    </source>
</reference>
<evidence type="ECO:0000313" key="1">
    <source>
        <dbReference type="EMBL" id="HIZ90090.1"/>
    </source>
</evidence>
<gene>
    <name evidence="1" type="ORF">H9804_09085</name>
</gene>
<evidence type="ECO:0000313" key="2">
    <source>
        <dbReference type="Proteomes" id="UP000824176"/>
    </source>
</evidence>